<evidence type="ECO:0000256" key="1">
    <source>
        <dbReference type="SAM" id="MobiDB-lite"/>
    </source>
</evidence>
<feature type="region of interest" description="Disordered" evidence="1">
    <location>
        <begin position="150"/>
        <end position="173"/>
    </location>
</feature>
<evidence type="ECO:0000313" key="2">
    <source>
        <dbReference type="EMBL" id="CAK9085568.1"/>
    </source>
</evidence>
<comment type="caution">
    <text evidence="2">The sequence shown here is derived from an EMBL/GenBank/DDBJ whole genome shotgun (WGS) entry which is preliminary data.</text>
</comment>
<proteinExistence type="predicted"/>
<name>A0ABP0QD48_9DINO</name>
<sequence>MCRCSSDSVVQVQQDADWWFGRSNTIGRTAVGHLDGARGAMDERSLSAQHVPPVPHHELAKPKKSRCKRITSIEGELVLGLAHSEPPRRESSERFSALAAWGMGILQFARSEKGPASPPRALPSDAYDVATARAPRGAPPVARTVRVISMESAGLGARGAKDLSESRSSEEEP</sequence>
<organism evidence="2 3">
    <name type="scientific">Durusdinium trenchii</name>
    <dbReference type="NCBI Taxonomy" id="1381693"/>
    <lineage>
        <taxon>Eukaryota</taxon>
        <taxon>Sar</taxon>
        <taxon>Alveolata</taxon>
        <taxon>Dinophyceae</taxon>
        <taxon>Suessiales</taxon>
        <taxon>Symbiodiniaceae</taxon>
        <taxon>Durusdinium</taxon>
    </lineage>
</organism>
<protein>
    <submittedName>
        <fullName evidence="2">Uncharacterized protein</fullName>
    </submittedName>
</protein>
<accession>A0ABP0QD48</accession>
<evidence type="ECO:0000313" key="3">
    <source>
        <dbReference type="Proteomes" id="UP001642484"/>
    </source>
</evidence>
<gene>
    <name evidence="2" type="ORF">CCMP2556_LOCUS41540</name>
</gene>
<keyword evidence="3" id="KW-1185">Reference proteome</keyword>
<dbReference type="EMBL" id="CAXAMN010024317">
    <property type="protein sequence ID" value="CAK9085568.1"/>
    <property type="molecule type" value="Genomic_DNA"/>
</dbReference>
<reference evidence="2 3" key="1">
    <citation type="submission" date="2024-02" db="EMBL/GenBank/DDBJ databases">
        <authorList>
            <person name="Chen Y."/>
            <person name="Shah S."/>
            <person name="Dougan E. K."/>
            <person name="Thang M."/>
            <person name="Chan C."/>
        </authorList>
    </citation>
    <scope>NUCLEOTIDE SEQUENCE [LARGE SCALE GENOMIC DNA]</scope>
</reference>
<feature type="compositionally biased region" description="Basic and acidic residues" evidence="1">
    <location>
        <begin position="159"/>
        <end position="173"/>
    </location>
</feature>
<dbReference type="Proteomes" id="UP001642484">
    <property type="component" value="Unassembled WGS sequence"/>
</dbReference>